<evidence type="ECO:0000256" key="1">
    <source>
        <dbReference type="ARBA" id="ARBA00001561"/>
    </source>
</evidence>
<sequence>MFKRFRNSNLTDTLSQVANRRRFLQIAGAAMLISLRPANADNDLPVVLSVRVWPAGDYTRVTLESSAQLEYRSFTVKDPERLVLDIDGVDLAGPLSQLAGKVSDGDPYIKLLRAGKNKPGTVRLVFELKVAIKPQVFRLKPIGEYANRLVVDLYPENPADPLLALLKDKQKDEAAAETVVEDKSISKQKDTARQPDSSDVNLPKGAVFTVMIDPGHGGEDPGAIGSKGTHEKAITLAIGKRLRQLINEQPNMRASMTRDADFFVPLADRVKKARKINADLFISIHADAFLTPSARGSSVFALSEGGASSTAAKWLAKKENDADKVGGVSVGGGDPYLKRTLFDLTQTATISDSLKLGKTVLSEIGGINRLHKGDVEQASFAVLKAPDIPSILVETAFISNPEEESKLLDDAYQDKMAKAILTGIKRYIAKNPAAAKMKIASIG</sequence>
<dbReference type="SMART" id="SM00646">
    <property type="entry name" value="Ami_3"/>
    <property type="match status" value="1"/>
</dbReference>
<comment type="catalytic activity">
    <reaction evidence="1">
        <text>Hydrolyzes the link between N-acetylmuramoyl residues and L-amino acid residues in certain cell-wall glycopeptides.</text>
        <dbReference type="EC" id="3.5.1.28"/>
    </reaction>
</comment>
<feature type="compositionally biased region" description="Basic and acidic residues" evidence="4">
    <location>
        <begin position="178"/>
        <end position="193"/>
    </location>
</feature>
<keyword evidence="7" id="KW-1185">Reference proteome</keyword>
<gene>
    <name evidence="6" type="ORF">LIN78_08100</name>
</gene>
<keyword evidence="3 6" id="KW-0378">Hydrolase</keyword>
<name>A0ABS8D665_9NEIS</name>
<dbReference type="PANTHER" id="PTHR30404">
    <property type="entry name" value="N-ACETYLMURAMOYL-L-ALANINE AMIDASE"/>
    <property type="match status" value="1"/>
</dbReference>
<organism evidence="6 7">
    <name type="scientific">Leeia speluncae</name>
    <dbReference type="NCBI Taxonomy" id="2884804"/>
    <lineage>
        <taxon>Bacteria</taxon>
        <taxon>Pseudomonadati</taxon>
        <taxon>Pseudomonadota</taxon>
        <taxon>Betaproteobacteria</taxon>
        <taxon>Neisseriales</taxon>
        <taxon>Leeiaceae</taxon>
        <taxon>Leeia</taxon>
    </lineage>
</organism>
<accession>A0ABS8D665</accession>
<dbReference type="Gene3D" id="3.40.630.40">
    <property type="entry name" value="Zn-dependent exopeptidases"/>
    <property type="match status" value="1"/>
</dbReference>
<feature type="region of interest" description="Disordered" evidence="4">
    <location>
        <begin position="178"/>
        <end position="199"/>
    </location>
</feature>
<protein>
    <recommendedName>
        <fullName evidence="2">N-acetylmuramoyl-L-alanine amidase</fullName>
        <ecNumber evidence="2">3.5.1.28</ecNumber>
    </recommendedName>
</protein>
<evidence type="ECO:0000313" key="6">
    <source>
        <dbReference type="EMBL" id="MCB6183508.1"/>
    </source>
</evidence>
<reference evidence="6" key="1">
    <citation type="submission" date="2021-10" db="EMBL/GenBank/DDBJ databases">
        <title>The complete genome sequence of Leeia sp. TBRC 13508.</title>
        <authorList>
            <person name="Charoenyingcharoen P."/>
            <person name="Yukphan P."/>
        </authorList>
    </citation>
    <scope>NUCLEOTIDE SEQUENCE</scope>
    <source>
        <strain evidence="6">TBRC 13508</strain>
    </source>
</reference>
<dbReference type="Proteomes" id="UP001165395">
    <property type="component" value="Unassembled WGS sequence"/>
</dbReference>
<dbReference type="Pfam" id="PF11741">
    <property type="entry name" value="AMIN"/>
    <property type="match status" value="1"/>
</dbReference>
<evidence type="ECO:0000313" key="7">
    <source>
        <dbReference type="Proteomes" id="UP001165395"/>
    </source>
</evidence>
<dbReference type="InterPro" id="IPR002508">
    <property type="entry name" value="MurNAc-LAA_cat"/>
</dbReference>
<dbReference type="Gene3D" id="2.60.40.3500">
    <property type="match status" value="1"/>
</dbReference>
<evidence type="ECO:0000256" key="4">
    <source>
        <dbReference type="SAM" id="MobiDB-lite"/>
    </source>
</evidence>
<evidence type="ECO:0000256" key="2">
    <source>
        <dbReference type="ARBA" id="ARBA00011901"/>
    </source>
</evidence>
<dbReference type="EC" id="3.5.1.28" evidence="2"/>
<evidence type="ECO:0000259" key="5">
    <source>
        <dbReference type="SMART" id="SM00646"/>
    </source>
</evidence>
<comment type="caution">
    <text evidence="6">The sequence shown here is derived from an EMBL/GenBank/DDBJ whole genome shotgun (WGS) entry which is preliminary data.</text>
</comment>
<feature type="domain" description="MurNAc-LAA" evidence="5">
    <location>
        <begin position="270"/>
        <end position="425"/>
    </location>
</feature>
<dbReference type="InterPro" id="IPR021731">
    <property type="entry name" value="AMIN_dom"/>
</dbReference>
<evidence type="ECO:0000256" key="3">
    <source>
        <dbReference type="ARBA" id="ARBA00022801"/>
    </source>
</evidence>
<dbReference type="RefSeq" id="WP_227180292.1">
    <property type="nucleotide sequence ID" value="NZ_JAJBZT010000004.1"/>
</dbReference>
<dbReference type="SUPFAM" id="SSF53187">
    <property type="entry name" value="Zn-dependent exopeptidases"/>
    <property type="match status" value="1"/>
</dbReference>
<dbReference type="PANTHER" id="PTHR30404:SF0">
    <property type="entry name" value="N-ACETYLMURAMOYL-L-ALANINE AMIDASE AMIC"/>
    <property type="match status" value="1"/>
</dbReference>
<dbReference type="GO" id="GO:0008745">
    <property type="term" value="F:N-acetylmuramoyl-L-alanine amidase activity"/>
    <property type="evidence" value="ECO:0007669"/>
    <property type="project" value="UniProtKB-EC"/>
</dbReference>
<dbReference type="CDD" id="cd02696">
    <property type="entry name" value="MurNAc-LAA"/>
    <property type="match status" value="1"/>
</dbReference>
<dbReference type="Pfam" id="PF01520">
    <property type="entry name" value="Amidase_3"/>
    <property type="match status" value="1"/>
</dbReference>
<dbReference type="EMBL" id="JAJBZT010000004">
    <property type="protein sequence ID" value="MCB6183508.1"/>
    <property type="molecule type" value="Genomic_DNA"/>
</dbReference>
<dbReference type="InterPro" id="IPR050695">
    <property type="entry name" value="N-acetylmuramoyl_amidase_3"/>
</dbReference>
<proteinExistence type="predicted"/>